<dbReference type="EMBL" id="BNJK01000001">
    <property type="protein sequence ID" value="GHO91160.1"/>
    <property type="molecule type" value="Genomic_DNA"/>
</dbReference>
<gene>
    <name evidence="2" type="ORF">KSF_012080</name>
</gene>
<dbReference type="PANTHER" id="PTHR36507:SF1">
    <property type="entry name" value="BLL1555 PROTEIN"/>
    <property type="match status" value="1"/>
</dbReference>
<dbReference type="Proteomes" id="UP000597444">
    <property type="component" value="Unassembled WGS sequence"/>
</dbReference>
<dbReference type="Gene3D" id="1.10.760.10">
    <property type="entry name" value="Cytochrome c-like domain"/>
    <property type="match status" value="1"/>
</dbReference>
<dbReference type="InterPro" id="IPR036909">
    <property type="entry name" value="Cyt_c-like_dom_sf"/>
</dbReference>
<dbReference type="GO" id="GO:0020037">
    <property type="term" value="F:heme binding"/>
    <property type="evidence" value="ECO:0007669"/>
    <property type="project" value="InterPro"/>
</dbReference>
<dbReference type="InterPro" id="IPR008972">
    <property type="entry name" value="Cupredoxin"/>
</dbReference>
<evidence type="ECO:0000256" key="1">
    <source>
        <dbReference type="SAM" id="Phobius"/>
    </source>
</evidence>
<evidence type="ECO:0000313" key="2">
    <source>
        <dbReference type="EMBL" id="GHO91160.1"/>
    </source>
</evidence>
<sequence>MVNLGQAVVGLILLLVVVGGLLYIFYSRTNAVEKTGYGALIGLAVISLLIPVFWIMESGAQAQAQTQQHALAIERGMQQYASLCVDRCYGIDSKGNVVNPTYLGYSFTDLNKMSDDELKSIITGGFYNPTPAAGVPAKPSNINSIPRSDQFGGQLQSNYIDYLFAFIRSTDPTYIKQQGFTGAAAENGLKLLPDYLQANLPNQYKAAQVFAASGQFGAAVDMTGQQAITIDITQPPAGATCTPQCFQYLNVKVKVGTEITWVNKSDQPHTVTAKDKSGADAPQIFDSGVSTPIQTNGTFKYTVTDAAYNLDPDKHTVVYYCIIHPQMLAQLTIVK</sequence>
<feature type="transmembrane region" description="Helical" evidence="1">
    <location>
        <begin position="6"/>
        <end position="25"/>
    </location>
</feature>
<evidence type="ECO:0000313" key="3">
    <source>
        <dbReference type="Proteomes" id="UP000597444"/>
    </source>
</evidence>
<keyword evidence="1" id="KW-1133">Transmembrane helix</keyword>
<name>A0A8J3IER6_9CHLR</name>
<dbReference type="InterPro" id="IPR052721">
    <property type="entry name" value="ET_Amicyanin"/>
</dbReference>
<dbReference type="AlphaFoldDB" id="A0A8J3IER6"/>
<reference evidence="2" key="1">
    <citation type="submission" date="2020-10" db="EMBL/GenBank/DDBJ databases">
        <title>Taxonomic study of unclassified bacteria belonging to the class Ktedonobacteria.</title>
        <authorList>
            <person name="Yabe S."/>
            <person name="Wang C.M."/>
            <person name="Zheng Y."/>
            <person name="Sakai Y."/>
            <person name="Cavaletti L."/>
            <person name="Monciardini P."/>
            <person name="Donadio S."/>
        </authorList>
    </citation>
    <scope>NUCLEOTIDE SEQUENCE</scope>
    <source>
        <strain evidence="2">ID150040</strain>
    </source>
</reference>
<keyword evidence="3" id="KW-1185">Reference proteome</keyword>
<dbReference type="Gene3D" id="2.60.40.420">
    <property type="entry name" value="Cupredoxins - blue copper proteins"/>
    <property type="match status" value="1"/>
</dbReference>
<dbReference type="SUPFAM" id="SSF49503">
    <property type="entry name" value="Cupredoxins"/>
    <property type="match status" value="1"/>
</dbReference>
<keyword evidence="1" id="KW-0472">Membrane</keyword>
<evidence type="ECO:0008006" key="4">
    <source>
        <dbReference type="Google" id="ProtNLM"/>
    </source>
</evidence>
<proteinExistence type="predicted"/>
<organism evidence="2 3">
    <name type="scientific">Reticulibacter mediterranei</name>
    <dbReference type="NCBI Taxonomy" id="2778369"/>
    <lineage>
        <taxon>Bacteria</taxon>
        <taxon>Bacillati</taxon>
        <taxon>Chloroflexota</taxon>
        <taxon>Ktedonobacteria</taxon>
        <taxon>Ktedonobacterales</taxon>
        <taxon>Reticulibacteraceae</taxon>
        <taxon>Reticulibacter</taxon>
    </lineage>
</organism>
<dbReference type="RefSeq" id="WP_220202076.1">
    <property type="nucleotide sequence ID" value="NZ_BNJK01000001.1"/>
</dbReference>
<feature type="transmembrane region" description="Helical" evidence="1">
    <location>
        <begin position="37"/>
        <end position="56"/>
    </location>
</feature>
<dbReference type="PANTHER" id="PTHR36507">
    <property type="entry name" value="BLL1555 PROTEIN"/>
    <property type="match status" value="1"/>
</dbReference>
<comment type="caution">
    <text evidence="2">The sequence shown here is derived from an EMBL/GenBank/DDBJ whole genome shotgun (WGS) entry which is preliminary data.</text>
</comment>
<keyword evidence="1" id="KW-0812">Transmembrane</keyword>
<accession>A0A8J3IER6</accession>
<dbReference type="GO" id="GO:0009055">
    <property type="term" value="F:electron transfer activity"/>
    <property type="evidence" value="ECO:0007669"/>
    <property type="project" value="InterPro"/>
</dbReference>
<protein>
    <recommendedName>
        <fullName evidence="4">Blue (type 1) copper domain-containing protein</fullName>
    </recommendedName>
</protein>